<protein>
    <submittedName>
        <fullName evidence="2">Uncharacterized protein</fullName>
    </submittedName>
</protein>
<dbReference type="PROSITE" id="PS51257">
    <property type="entry name" value="PROKAR_LIPOPROTEIN"/>
    <property type="match status" value="1"/>
</dbReference>
<evidence type="ECO:0000256" key="1">
    <source>
        <dbReference type="SAM" id="Phobius"/>
    </source>
</evidence>
<dbReference type="EMBL" id="PRLG01000013">
    <property type="protein sequence ID" value="PYY29934.1"/>
    <property type="molecule type" value="Genomic_DNA"/>
</dbReference>
<proteinExistence type="predicted"/>
<comment type="caution">
    <text evidence="2">The sequence shown here is derived from an EMBL/GenBank/DDBJ whole genome shotgun (WGS) entry which is preliminary data.</text>
</comment>
<reference evidence="2 3" key="1">
    <citation type="submission" date="2018-01" db="EMBL/GenBank/DDBJ databases">
        <title>Genome sequence of the PGP bacterium Paenibacillus illinoisensis E3.</title>
        <authorList>
            <person name="Rolli E."/>
            <person name="Marasco R."/>
            <person name="Bessem C."/>
            <person name="Michoud G."/>
            <person name="Gaiarsa S."/>
            <person name="Borin S."/>
            <person name="Daffonchio D."/>
        </authorList>
    </citation>
    <scope>NUCLEOTIDE SEQUENCE [LARGE SCALE GENOMIC DNA]</scope>
    <source>
        <strain evidence="2 3">E3</strain>
    </source>
</reference>
<evidence type="ECO:0000313" key="3">
    <source>
        <dbReference type="Proteomes" id="UP000247459"/>
    </source>
</evidence>
<gene>
    <name evidence="2" type="ORF">PIL02S_01531</name>
</gene>
<dbReference type="AlphaFoldDB" id="A0A2W0CD39"/>
<organism evidence="2 3">
    <name type="scientific">Paenibacillus illinoisensis</name>
    <dbReference type="NCBI Taxonomy" id="59845"/>
    <lineage>
        <taxon>Bacteria</taxon>
        <taxon>Bacillati</taxon>
        <taxon>Bacillota</taxon>
        <taxon>Bacilli</taxon>
        <taxon>Bacillales</taxon>
        <taxon>Paenibacillaceae</taxon>
        <taxon>Paenibacillus</taxon>
    </lineage>
</organism>
<keyword evidence="1" id="KW-0472">Membrane</keyword>
<feature type="transmembrane region" description="Helical" evidence="1">
    <location>
        <begin position="6"/>
        <end position="26"/>
    </location>
</feature>
<name>A0A2W0CD39_9BACL</name>
<evidence type="ECO:0000313" key="2">
    <source>
        <dbReference type="EMBL" id="PYY29934.1"/>
    </source>
</evidence>
<dbReference type="OrthoDB" id="2942251at2"/>
<dbReference type="RefSeq" id="WP_095360375.1">
    <property type="nucleotide sequence ID" value="NZ_JAXBDC010000002.1"/>
</dbReference>
<keyword evidence="1" id="KW-0812">Transmembrane</keyword>
<keyword evidence="1" id="KW-1133">Transmembrane helix</keyword>
<dbReference type="Proteomes" id="UP000247459">
    <property type="component" value="Unassembled WGS sequence"/>
</dbReference>
<sequence length="124" mass="13993">MKSIPVSILLASVILGISFIIGCFFLSNQESVNEPTQVAQEEVAKDKVLVTIQETAEYLSMTEEQVMSIIHAEQRSFAAAGSFNGTMFPFIKVQDEFFISRIELLLWAQDASLYHRRYVNGQLQ</sequence>
<accession>A0A2W0CD39</accession>